<organism evidence="2 3">
    <name type="scientific">Tetrabaena socialis</name>
    <dbReference type="NCBI Taxonomy" id="47790"/>
    <lineage>
        <taxon>Eukaryota</taxon>
        <taxon>Viridiplantae</taxon>
        <taxon>Chlorophyta</taxon>
        <taxon>core chlorophytes</taxon>
        <taxon>Chlorophyceae</taxon>
        <taxon>CS clade</taxon>
        <taxon>Chlamydomonadales</taxon>
        <taxon>Tetrabaenaceae</taxon>
        <taxon>Tetrabaena</taxon>
    </lineage>
</organism>
<feature type="region of interest" description="Disordered" evidence="1">
    <location>
        <begin position="37"/>
        <end position="61"/>
    </location>
</feature>
<feature type="compositionally biased region" description="Basic and acidic residues" evidence="1">
    <location>
        <begin position="44"/>
        <end position="61"/>
    </location>
</feature>
<evidence type="ECO:0000313" key="3">
    <source>
        <dbReference type="Proteomes" id="UP000236333"/>
    </source>
</evidence>
<accession>A0A2J8AJJ1</accession>
<dbReference type="EMBL" id="PGGS01000005">
    <property type="protein sequence ID" value="PNH12684.1"/>
    <property type="molecule type" value="Genomic_DNA"/>
</dbReference>
<dbReference type="Gene3D" id="3.30.1320.10">
    <property type="match status" value="1"/>
</dbReference>
<dbReference type="InterPro" id="IPR023803">
    <property type="entry name" value="Ribosomal_bS16_dom_sf"/>
</dbReference>
<evidence type="ECO:0000313" key="2">
    <source>
        <dbReference type="EMBL" id="PNH12684.1"/>
    </source>
</evidence>
<evidence type="ECO:0000256" key="1">
    <source>
        <dbReference type="SAM" id="MobiDB-lite"/>
    </source>
</evidence>
<protein>
    <recommendedName>
        <fullName evidence="4">30S ribosomal protein S16</fullName>
    </recommendedName>
</protein>
<proteinExistence type="predicted"/>
<comment type="caution">
    <text evidence="2">The sequence shown here is derived from an EMBL/GenBank/DDBJ whole genome shotgun (WGS) entry which is preliminary data.</text>
</comment>
<keyword evidence="3" id="KW-1185">Reference proteome</keyword>
<reference evidence="2 3" key="1">
    <citation type="journal article" date="2017" name="Mol. Biol. Evol.">
        <title>The 4-celled Tetrabaena socialis nuclear genome reveals the essential components for genetic control of cell number at the origin of multicellularity in the volvocine lineage.</title>
        <authorList>
            <person name="Featherston J."/>
            <person name="Arakaki Y."/>
            <person name="Hanschen E.R."/>
            <person name="Ferris P.J."/>
            <person name="Michod R.E."/>
            <person name="Olson B.J.S.C."/>
            <person name="Nozaki H."/>
            <person name="Durand P.M."/>
        </authorList>
    </citation>
    <scope>NUCLEOTIDE SEQUENCE [LARGE SCALE GENOMIC DNA]</scope>
    <source>
        <strain evidence="2 3">NIES-571</strain>
    </source>
</reference>
<gene>
    <name evidence="2" type="ORF">TSOC_000382</name>
</gene>
<sequence length="61" mass="6923">MHMGLKMDRIRYWLAAGAKPTDKVAQLLGHAGVLPAMPSPPIYKPRDPSDDTKWRPELLQR</sequence>
<dbReference type="AlphaFoldDB" id="A0A2J8AJJ1"/>
<evidence type="ECO:0008006" key="4">
    <source>
        <dbReference type="Google" id="ProtNLM"/>
    </source>
</evidence>
<name>A0A2J8AJJ1_9CHLO</name>
<dbReference type="Proteomes" id="UP000236333">
    <property type="component" value="Unassembled WGS sequence"/>
</dbReference>
<dbReference type="OrthoDB" id="407221at2759"/>
<dbReference type="SUPFAM" id="SSF54565">
    <property type="entry name" value="Ribosomal protein S16"/>
    <property type="match status" value="1"/>
</dbReference>